<dbReference type="Proteomes" id="UP000291144">
    <property type="component" value="Unassembled WGS sequence"/>
</dbReference>
<comment type="caution">
    <text evidence="2">The sequence shown here is derived from an EMBL/GenBank/DDBJ whole genome shotgun (WGS) entry which is preliminary data.</text>
</comment>
<dbReference type="InterPro" id="IPR037401">
    <property type="entry name" value="SnoaL-like"/>
</dbReference>
<gene>
    <name evidence="2" type="ORF">E0H73_18260</name>
</gene>
<dbReference type="RefSeq" id="WP_131357417.1">
    <property type="nucleotide sequence ID" value="NZ_SJKB01000005.1"/>
</dbReference>
<dbReference type="AlphaFoldDB" id="A0A4R0KM57"/>
<organism evidence="2 3">
    <name type="scientific">Kribbella pittospori</name>
    <dbReference type="NCBI Taxonomy" id="722689"/>
    <lineage>
        <taxon>Bacteria</taxon>
        <taxon>Bacillati</taxon>
        <taxon>Actinomycetota</taxon>
        <taxon>Actinomycetes</taxon>
        <taxon>Propionibacteriales</taxon>
        <taxon>Kribbellaceae</taxon>
        <taxon>Kribbella</taxon>
    </lineage>
</organism>
<dbReference type="EMBL" id="SJKB01000005">
    <property type="protein sequence ID" value="TCC61190.1"/>
    <property type="molecule type" value="Genomic_DNA"/>
</dbReference>
<evidence type="ECO:0000313" key="2">
    <source>
        <dbReference type="EMBL" id="TCC61190.1"/>
    </source>
</evidence>
<dbReference type="Pfam" id="PF12680">
    <property type="entry name" value="SnoaL_2"/>
    <property type="match status" value="1"/>
</dbReference>
<feature type="domain" description="SnoaL-like" evidence="1">
    <location>
        <begin position="8"/>
        <end position="93"/>
    </location>
</feature>
<protein>
    <submittedName>
        <fullName evidence="2">Nuclear transport factor 2 family protein</fullName>
    </submittedName>
</protein>
<evidence type="ECO:0000259" key="1">
    <source>
        <dbReference type="Pfam" id="PF12680"/>
    </source>
</evidence>
<accession>A0A4R0KM57</accession>
<keyword evidence="3" id="KW-1185">Reference proteome</keyword>
<evidence type="ECO:0000313" key="3">
    <source>
        <dbReference type="Proteomes" id="UP000291144"/>
    </source>
</evidence>
<dbReference type="OrthoDB" id="8684708at2"/>
<dbReference type="SUPFAM" id="SSF54427">
    <property type="entry name" value="NTF2-like"/>
    <property type="match status" value="1"/>
</dbReference>
<dbReference type="InterPro" id="IPR032710">
    <property type="entry name" value="NTF2-like_dom_sf"/>
</dbReference>
<sequence>MNLPTTITNYLSAHTARDLDAAMQWYAADAVVTDDGTTYRGPDEIRAWLGRAASEYTFTTEFVAARQVDDTTYVATHHLEGNFPGGTVDLDFTFSLNEDLITRLVIAPK</sequence>
<name>A0A4R0KM57_9ACTN</name>
<proteinExistence type="predicted"/>
<dbReference type="Gene3D" id="3.10.450.50">
    <property type="match status" value="1"/>
</dbReference>
<reference evidence="2 3" key="1">
    <citation type="submission" date="2019-02" db="EMBL/GenBank/DDBJ databases">
        <title>Kribbella capetownensis sp. nov. and Kribbella speibonae sp. nov., isolated from soil.</title>
        <authorList>
            <person name="Curtis S.M."/>
            <person name="Norton I."/>
            <person name="Everest G.J."/>
            <person name="Meyers P.R."/>
        </authorList>
    </citation>
    <scope>NUCLEOTIDE SEQUENCE [LARGE SCALE GENOMIC DNA]</scope>
    <source>
        <strain evidence="2 3">NRRL B-24813</strain>
    </source>
</reference>